<name>A0AAD5KA96_9FUNG</name>
<dbReference type="PANTHER" id="PTHR11695">
    <property type="entry name" value="ALCOHOL DEHYDROGENASE RELATED"/>
    <property type="match status" value="1"/>
</dbReference>
<evidence type="ECO:0000259" key="1">
    <source>
        <dbReference type="SMART" id="SM00829"/>
    </source>
</evidence>
<dbReference type="PANTHER" id="PTHR11695:SF648">
    <property type="entry name" value="ZINC-BINDING OXIDOREDUCTASE"/>
    <property type="match status" value="1"/>
</dbReference>
<dbReference type="InterPro" id="IPR013154">
    <property type="entry name" value="ADH-like_N"/>
</dbReference>
<keyword evidence="3" id="KW-1185">Reference proteome</keyword>
<dbReference type="AlphaFoldDB" id="A0AAD5KA96"/>
<organism evidence="2 3">
    <name type="scientific">Phascolomyces articulosus</name>
    <dbReference type="NCBI Taxonomy" id="60185"/>
    <lineage>
        <taxon>Eukaryota</taxon>
        <taxon>Fungi</taxon>
        <taxon>Fungi incertae sedis</taxon>
        <taxon>Mucoromycota</taxon>
        <taxon>Mucoromycotina</taxon>
        <taxon>Mucoromycetes</taxon>
        <taxon>Mucorales</taxon>
        <taxon>Lichtheimiaceae</taxon>
        <taxon>Phascolomyces</taxon>
    </lineage>
</organism>
<accession>A0AAD5KA96</accession>
<proteinExistence type="predicted"/>
<dbReference type="EMBL" id="JAIXMP010000003">
    <property type="protein sequence ID" value="KAI9275922.1"/>
    <property type="molecule type" value="Genomic_DNA"/>
</dbReference>
<evidence type="ECO:0000313" key="2">
    <source>
        <dbReference type="EMBL" id="KAI9275922.1"/>
    </source>
</evidence>
<gene>
    <name evidence="2" type="ORF">BDA99DRAFT_496820</name>
</gene>
<reference evidence="2" key="2">
    <citation type="submission" date="2023-02" db="EMBL/GenBank/DDBJ databases">
        <authorList>
            <consortium name="DOE Joint Genome Institute"/>
            <person name="Mondo S.J."/>
            <person name="Chang Y."/>
            <person name="Wang Y."/>
            <person name="Ahrendt S."/>
            <person name="Andreopoulos W."/>
            <person name="Barry K."/>
            <person name="Beard J."/>
            <person name="Benny G.L."/>
            <person name="Blankenship S."/>
            <person name="Bonito G."/>
            <person name="Cuomo C."/>
            <person name="Desiro A."/>
            <person name="Gervers K.A."/>
            <person name="Hundley H."/>
            <person name="Kuo A."/>
            <person name="LaButti K."/>
            <person name="Lang B.F."/>
            <person name="Lipzen A."/>
            <person name="O'Donnell K."/>
            <person name="Pangilinan J."/>
            <person name="Reynolds N."/>
            <person name="Sandor L."/>
            <person name="Smith M.W."/>
            <person name="Tsang A."/>
            <person name="Grigoriev I.V."/>
            <person name="Stajich J.E."/>
            <person name="Spatafora J.W."/>
        </authorList>
    </citation>
    <scope>NUCLEOTIDE SEQUENCE</scope>
    <source>
        <strain evidence="2">RSA 2281</strain>
    </source>
</reference>
<comment type="caution">
    <text evidence="2">The sequence shown here is derived from an EMBL/GenBank/DDBJ whole genome shotgun (WGS) entry which is preliminary data.</text>
</comment>
<dbReference type="InterPro" id="IPR050700">
    <property type="entry name" value="YIM1/Zinc_Alcohol_DH_Fams"/>
</dbReference>
<dbReference type="InterPro" id="IPR036291">
    <property type="entry name" value="NAD(P)-bd_dom_sf"/>
</dbReference>
<dbReference type="Proteomes" id="UP001209540">
    <property type="component" value="Unassembled WGS sequence"/>
</dbReference>
<protein>
    <submittedName>
        <fullName evidence="2">Chaperonin 10-like protein</fullName>
    </submittedName>
</protein>
<dbReference type="SUPFAM" id="SSF51735">
    <property type="entry name" value="NAD(P)-binding Rossmann-fold domains"/>
    <property type="match status" value="1"/>
</dbReference>
<feature type="domain" description="Enoyl reductase (ER)" evidence="1">
    <location>
        <begin position="21"/>
        <end position="350"/>
    </location>
</feature>
<reference evidence="2" key="1">
    <citation type="journal article" date="2022" name="IScience">
        <title>Evolution of zygomycete secretomes and the origins of terrestrial fungal ecologies.</title>
        <authorList>
            <person name="Chang Y."/>
            <person name="Wang Y."/>
            <person name="Mondo S."/>
            <person name="Ahrendt S."/>
            <person name="Andreopoulos W."/>
            <person name="Barry K."/>
            <person name="Beard J."/>
            <person name="Benny G.L."/>
            <person name="Blankenship S."/>
            <person name="Bonito G."/>
            <person name="Cuomo C."/>
            <person name="Desiro A."/>
            <person name="Gervers K.A."/>
            <person name="Hundley H."/>
            <person name="Kuo A."/>
            <person name="LaButti K."/>
            <person name="Lang B.F."/>
            <person name="Lipzen A."/>
            <person name="O'Donnell K."/>
            <person name="Pangilinan J."/>
            <person name="Reynolds N."/>
            <person name="Sandor L."/>
            <person name="Smith M.E."/>
            <person name="Tsang A."/>
            <person name="Grigoriev I.V."/>
            <person name="Stajich J.E."/>
            <person name="Spatafora J.W."/>
        </authorList>
    </citation>
    <scope>NUCLEOTIDE SEQUENCE</scope>
    <source>
        <strain evidence="2">RSA 2281</strain>
    </source>
</reference>
<dbReference type="InterPro" id="IPR020843">
    <property type="entry name" value="ER"/>
</dbReference>
<dbReference type="Gene3D" id="3.40.50.720">
    <property type="entry name" value="NAD(P)-binding Rossmann-like Domain"/>
    <property type="match status" value="1"/>
</dbReference>
<dbReference type="Pfam" id="PF13602">
    <property type="entry name" value="ADH_zinc_N_2"/>
    <property type="match status" value="1"/>
</dbReference>
<evidence type="ECO:0000313" key="3">
    <source>
        <dbReference type="Proteomes" id="UP001209540"/>
    </source>
</evidence>
<dbReference type="GO" id="GO:0016491">
    <property type="term" value="F:oxidoreductase activity"/>
    <property type="evidence" value="ECO:0007669"/>
    <property type="project" value="InterPro"/>
</dbReference>
<dbReference type="SUPFAM" id="SSF50129">
    <property type="entry name" value="GroES-like"/>
    <property type="match status" value="1"/>
</dbReference>
<sequence length="352" mass="37820">MAKSTTIPETMHALQAVKLGSPEESLKYVEIETPKVTRPTDILIRIKATGVNPVEAKARAGNLPIPLPMPRIFGGDYAGIIVDKGSKVTDFNIGDAVYGALSVPITANGSCAEYMLASQNSGVIIKKPDNISFEEGAGFGVAMITAYQAITVLGNLPKEGAKKILVIGASGGVGTYAIQYAKTIPETQVVGICSGRNAELVRSIGADRVIDYTSTEAMDKLVKDEVETYDLIVDCIGGDDYYNQLVNVLKKKGTFATAVGPTMHIGAEKVGLFSGFMMGSTVLGRKLFGSRYYQVVIYLPWKKMATDINPLVASGKIKTVLRDDQIFDLKDGVQAHKKIESHRTVGKIIIRV</sequence>
<dbReference type="InterPro" id="IPR011032">
    <property type="entry name" value="GroES-like_sf"/>
</dbReference>
<dbReference type="Pfam" id="PF08240">
    <property type="entry name" value="ADH_N"/>
    <property type="match status" value="1"/>
</dbReference>
<dbReference type="CDD" id="cd08267">
    <property type="entry name" value="MDR1"/>
    <property type="match status" value="1"/>
</dbReference>
<dbReference type="Gene3D" id="3.90.180.10">
    <property type="entry name" value="Medium-chain alcohol dehydrogenases, catalytic domain"/>
    <property type="match status" value="1"/>
</dbReference>
<dbReference type="SMART" id="SM00829">
    <property type="entry name" value="PKS_ER"/>
    <property type="match status" value="1"/>
</dbReference>